<evidence type="ECO:0000313" key="6">
    <source>
        <dbReference type="Proteomes" id="UP000284403"/>
    </source>
</evidence>
<feature type="domain" description="EF-hand" evidence="4">
    <location>
        <begin position="89"/>
        <end position="106"/>
    </location>
</feature>
<keyword evidence="1" id="KW-0106">Calcium</keyword>
<evidence type="ECO:0000313" key="5">
    <source>
        <dbReference type="EMBL" id="RNF10061.1"/>
    </source>
</evidence>
<dbReference type="EMBL" id="MKKU01000492">
    <property type="protein sequence ID" value="RNF10061.1"/>
    <property type="molecule type" value="Genomic_DNA"/>
</dbReference>
<dbReference type="GO" id="GO:0005509">
    <property type="term" value="F:calcium ion binding"/>
    <property type="evidence" value="ECO:0007669"/>
    <property type="project" value="InterPro"/>
</dbReference>
<dbReference type="RefSeq" id="XP_029226154.1">
    <property type="nucleotide sequence ID" value="XM_029373716.1"/>
</dbReference>
<dbReference type="InterPro" id="IPR002048">
    <property type="entry name" value="EF_hand_dom"/>
</dbReference>
<feature type="transmembrane region" description="Helical" evidence="3">
    <location>
        <begin position="221"/>
        <end position="241"/>
    </location>
</feature>
<dbReference type="Pfam" id="PF13202">
    <property type="entry name" value="EF-hand_5"/>
    <property type="match status" value="2"/>
</dbReference>
<proteinExistence type="predicted"/>
<sequence length="247" mass="27428">MVDAKSQSQPPPSFSSVQEGRLNTKDLEEALDTVFSLGKPRSENGSFALFEYIVGAGKAILSPLQSRLEFQNFMESDFGKRASAQFVSFLDADGDGRVTPRDFQVMYDRDLKKLLQRHRRTLDAALPFIGQCAFGFTMGFVVGRVAQRMYKSKMLILTSSFVLYSGIQLLAQMNFVNQNVLEAAFREKVRQLADANGDGEINREDLDFLVENRMRYVATKLGPGGVAPGVVGYATLGLGLLRGMRRC</sequence>
<evidence type="ECO:0000259" key="4">
    <source>
        <dbReference type="Pfam" id="PF13202"/>
    </source>
</evidence>
<dbReference type="InterPro" id="IPR018247">
    <property type="entry name" value="EF_Hand_1_Ca_BS"/>
</dbReference>
<dbReference type="GeneID" id="40320459"/>
<evidence type="ECO:0000256" key="2">
    <source>
        <dbReference type="SAM" id="MobiDB-lite"/>
    </source>
</evidence>
<organism evidence="5 6">
    <name type="scientific">Trypanosoma conorhini</name>
    <dbReference type="NCBI Taxonomy" id="83891"/>
    <lineage>
        <taxon>Eukaryota</taxon>
        <taxon>Discoba</taxon>
        <taxon>Euglenozoa</taxon>
        <taxon>Kinetoplastea</taxon>
        <taxon>Metakinetoplastina</taxon>
        <taxon>Trypanosomatida</taxon>
        <taxon>Trypanosomatidae</taxon>
        <taxon>Trypanosoma</taxon>
    </lineage>
</organism>
<reference evidence="5 6" key="1">
    <citation type="journal article" date="2018" name="BMC Genomics">
        <title>Genomic comparison of Trypanosoma conorhini and Trypanosoma rangeli to Trypanosoma cruzi strains of high and low virulence.</title>
        <authorList>
            <person name="Bradwell K.R."/>
            <person name="Koparde V.N."/>
            <person name="Matveyev A.V."/>
            <person name="Serrano M.G."/>
            <person name="Alves J.M."/>
            <person name="Parikh H."/>
            <person name="Huang B."/>
            <person name="Lee V."/>
            <person name="Espinosa-Alvarez O."/>
            <person name="Ortiz P.A."/>
            <person name="Costa-Martins A.G."/>
            <person name="Teixeira M.M."/>
            <person name="Buck G.A."/>
        </authorList>
    </citation>
    <scope>NUCLEOTIDE SEQUENCE [LARGE SCALE GENOMIC DNA]</scope>
    <source>
        <strain evidence="5 6">025E</strain>
    </source>
</reference>
<evidence type="ECO:0000256" key="1">
    <source>
        <dbReference type="ARBA" id="ARBA00022837"/>
    </source>
</evidence>
<dbReference type="Proteomes" id="UP000284403">
    <property type="component" value="Unassembled WGS sequence"/>
</dbReference>
<protein>
    <recommendedName>
        <fullName evidence="4">EF-hand domain-containing protein</fullName>
    </recommendedName>
</protein>
<gene>
    <name evidence="5" type="ORF">Tco025E_06848</name>
</gene>
<feature type="transmembrane region" description="Helical" evidence="3">
    <location>
        <begin position="124"/>
        <end position="142"/>
    </location>
</feature>
<feature type="domain" description="EF-hand" evidence="4">
    <location>
        <begin position="191"/>
        <end position="206"/>
    </location>
</feature>
<dbReference type="OrthoDB" id="264061at2759"/>
<accession>A0A422NX99</accession>
<keyword evidence="3" id="KW-1133">Transmembrane helix</keyword>
<keyword evidence="3" id="KW-0472">Membrane</keyword>
<comment type="caution">
    <text evidence="5">The sequence shown here is derived from an EMBL/GenBank/DDBJ whole genome shotgun (WGS) entry which is preliminary data.</text>
</comment>
<dbReference type="PROSITE" id="PS00018">
    <property type="entry name" value="EF_HAND_1"/>
    <property type="match status" value="2"/>
</dbReference>
<dbReference type="SUPFAM" id="SSF47473">
    <property type="entry name" value="EF-hand"/>
    <property type="match status" value="1"/>
</dbReference>
<keyword evidence="6" id="KW-1185">Reference proteome</keyword>
<name>A0A422NX99_9TRYP</name>
<dbReference type="Gene3D" id="1.10.238.10">
    <property type="entry name" value="EF-hand"/>
    <property type="match status" value="1"/>
</dbReference>
<evidence type="ECO:0000256" key="3">
    <source>
        <dbReference type="SAM" id="Phobius"/>
    </source>
</evidence>
<feature type="region of interest" description="Disordered" evidence="2">
    <location>
        <begin position="1"/>
        <end position="21"/>
    </location>
</feature>
<feature type="transmembrane region" description="Helical" evidence="3">
    <location>
        <begin position="154"/>
        <end position="171"/>
    </location>
</feature>
<dbReference type="InterPro" id="IPR011992">
    <property type="entry name" value="EF-hand-dom_pair"/>
</dbReference>
<keyword evidence="3" id="KW-0812">Transmembrane</keyword>
<dbReference type="AlphaFoldDB" id="A0A422NX99"/>